<evidence type="ECO:0000259" key="5">
    <source>
        <dbReference type="Pfam" id="PF13490"/>
    </source>
</evidence>
<feature type="transmembrane region" description="Helical" evidence="4">
    <location>
        <begin position="113"/>
        <end position="133"/>
    </location>
</feature>
<dbReference type="OrthoDB" id="2381690at2"/>
<evidence type="ECO:0000256" key="4">
    <source>
        <dbReference type="SAM" id="Phobius"/>
    </source>
</evidence>
<keyword evidence="4" id="KW-1133">Transmembrane helix</keyword>
<dbReference type="Pfam" id="PF13490">
    <property type="entry name" value="zf-HC2"/>
    <property type="match status" value="1"/>
</dbReference>
<feature type="compositionally biased region" description="Polar residues" evidence="3">
    <location>
        <begin position="153"/>
        <end position="168"/>
    </location>
</feature>
<evidence type="ECO:0000256" key="1">
    <source>
        <dbReference type="ARBA" id="ARBA00024353"/>
    </source>
</evidence>
<name>A0A1G8I4T7_9BACL</name>
<dbReference type="GO" id="GO:0008270">
    <property type="term" value="F:zinc ion binding"/>
    <property type="evidence" value="ECO:0007669"/>
    <property type="project" value="UniProtKB-KW"/>
</dbReference>
<feature type="domain" description="Putative zinc-finger" evidence="5">
    <location>
        <begin position="3"/>
        <end position="37"/>
    </location>
</feature>
<keyword evidence="6" id="KW-0863">Zinc-finger</keyword>
<gene>
    <name evidence="6" type="ORF">SAMN05216192_103119</name>
</gene>
<keyword evidence="7" id="KW-1185">Reference proteome</keyword>
<proteinExistence type="inferred from homology"/>
<dbReference type="RefSeq" id="WP_090712398.1">
    <property type="nucleotide sequence ID" value="NZ_CBCSKY010000001.1"/>
</dbReference>
<protein>
    <recommendedName>
        <fullName evidence="2">Anti-sigma-W factor RsiW</fullName>
    </recommendedName>
</protein>
<feature type="compositionally biased region" description="Low complexity" evidence="3">
    <location>
        <begin position="191"/>
        <end position="232"/>
    </location>
</feature>
<organism evidence="6 7">
    <name type="scientific">Paenibacillus typhae</name>
    <dbReference type="NCBI Taxonomy" id="1174501"/>
    <lineage>
        <taxon>Bacteria</taxon>
        <taxon>Bacillati</taxon>
        <taxon>Bacillota</taxon>
        <taxon>Bacilli</taxon>
        <taxon>Bacillales</taxon>
        <taxon>Paenibacillaceae</taxon>
        <taxon>Paenibacillus</taxon>
    </lineage>
</organism>
<sequence>MKCTEVTEWMHRYLDHDLSPEETVEMYRHIDNCPSCAEVFDRLTMLSEQLEQLPDVKPPFSLVDSILPQLEQIDSGIRGSDAEVPEQDSKVVPMTRKGTHGKEAKGTSRAASMATRTGIGAVAAAVILLFAVFNMPERLPSADVEMSLNQAAETAGSNEAMSKMATENTDTGAAGDEAGDASLYQMEIQPSEGADAASDGAAADTAAPSAVEAAPTAQSGAAAPAATEPSSAKRNTPAARSTQAATPAPRDNARAGSGNTNSASDAQIFNSSAADMPAGTADTSAKEPQQPPASQEAGIMGLLPALVSSHGSWSSPDGRYAAELAGQQLVIYSLPADGQPEERTAVTSLPLEGTWVSGSWSGDSLQFTYITMQDGVEVTEVYTAPASQATPAPSASPGSPATVTPAPASTAPANK</sequence>
<keyword evidence="6" id="KW-0862">Zinc</keyword>
<keyword evidence="4" id="KW-0812">Transmembrane</keyword>
<feature type="region of interest" description="Disordered" evidence="3">
    <location>
        <begin position="191"/>
        <end position="295"/>
    </location>
</feature>
<evidence type="ECO:0000313" key="6">
    <source>
        <dbReference type="EMBL" id="SDI13844.1"/>
    </source>
</evidence>
<dbReference type="Proteomes" id="UP000199050">
    <property type="component" value="Unassembled WGS sequence"/>
</dbReference>
<comment type="similarity">
    <text evidence="1">Belongs to the zinc-associated anti-sigma factor (ZAS) superfamily. Anti-sigma-W factor family.</text>
</comment>
<feature type="region of interest" description="Disordered" evidence="3">
    <location>
        <begin position="384"/>
        <end position="415"/>
    </location>
</feature>
<evidence type="ECO:0000256" key="3">
    <source>
        <dbReference type="SAM" id="MobiDB-lite"/>
    </source>
</evidence>
<accession>A0A1G8I4T7</accession>
<evidence type="ECO:0000313" key="7">
    <source>
        <dbReference type="Proteomes" id="UP000199050"/>
    </source>
</evidence>
<dbReference type="AlphaFoldDB" id="A0A1G8I4T7"/>
<reference evidence="7" key="1">
    <citation type="submission" date="2016-10" db="EMBL/GenBank/DDBJ databases">
        <authorList>
            <person name="Varghese N."/>
            <person name="Submissions S."/>
        </authorList>
    </citation>
    <scope>NUCLEOTIDE SEQUENCE [LARGE SCALE GENOMIC DNA]</scope>
    <source>
        <strain evidence="7">CGMCC 1.11012</strain>
    </source>
</reference>
<dbReference type="InterPro" id="IPR041916">
    <property type="entry name" value="Anti_sigma_zinc_sf"/>
</dbReference>
<dbReference type="Gene3D" id="1.10.10.1320">
    <property type="entry name" value="Anti-sigma factor, zinc-finger domain"/>
    <property type="match status" value="1"/>
</dbReference>
<dbReference type="EMBL" id="FNDX01000003">
    <property type="protein sequence ID" value="SDI13844.1"/>
    <property type="molecule type" value="Genomic_DNA"/>
</dbReference>
<keyword evidence="6" id="KW-0479">Metal-binding</keyword>
<keyword evidence="4" id="KW-0472">Membrane</keyword>
<feature type="region of interest" description="Disordered" evidence="3">
    <location>
        <begin position="153"/>
        <end position="177"/>
    </location>
</feature>
<evidence type="ECO:0000256" key="2">
    <source>
        <dbReference type="ARBA" id="ARBA00024438"/>
    </source>
</evidence>
<dbReference type="STRING" id="1174501.SAMN05216192_103119"/>
<feature type="compositionally biased region" description="Polar residues" evidence="3">
    <location>
        <begin position="257"/>
        <end position="273"/>
    </location>
</feature>
<dbReference type="InterPro" id="IPR027383">
    <property type="entry name" value="Znf_put"/>
</dbReference>